<protein>
    <submittedName>
        <fullName evidence="1">Uncharacterized protein</fullName>
    </submittedName>
</protein>
<sequence length="174" mass="19108">MINKRKPMAKTAPRRAGAKVLYPLLEVYAGTNFTGASKRFRGNIGVQRLASVNLDDDLQSLKLSSPTSTGTVVLFENNNYKGEYVRFGTGNVDDLADYNFADRASSLVATSLTLSDADIQEIQQNGLKSSFGEILKIVLAARIRRAAKRRGGKKIIRSNRARSRGAVFFGRFST</sequence>
<proteinExistence type="predicted"/>
<comment type="caution">
    <text evidence="1">The sequence shown here is derived from an EMBL/GenBank/DDBJ whole genome shotgun (WGS) entry which is preliminary data.</text>
</comment>
<dbReference type="RefSeq" id="WP_277530826.1">
    <property type="nucleotide sequence ID" value="NZ_JAPDIA010000003.1"/>
</dbReference>
<gene>
    <name evidence="1" type="ORF">OMP40_09165</name>
</gene>
<dbReference type="InterPro" id="IPR011024">
    <property type="entry name" value="G_crystallin-like"/>
</dbReference>
<keyword evidence="2" id="KW-1185">Reference proteome</keyword>
<reference evidence="1" key="1">
    <citation type="submission" date="2022-10" db="EMBL/GenBank/DDBJ databases">
        <title>Comparative genomic analysis of Cohnella hashimotonis sp. nov., isolated from the International Space Station.</title>
        <authorList>
            <person name="Simpson A."/>
            <person name="Venkateswaran K."/>
        </authorList>
    </citation>
    <scope>NUCLEOTIDE SEQUENCE</scope>
    <source>
        <strain evidence="1">DSM 28161</strain>
    </source>
</reference>
<dbReference type="Gene3D" id="2.60.20.10">
    <property type="entry name" value="Crystallins"/>
    <property type="match status" value="1"/>
</dbReference>
<evidence type="ECO:0000313" key="1">
    <source>
        <dbReference type="EMBL" id="MDG0809497.1"/>
    </source>
</evidence>
<dbReference type="EMBL" id="JAPDIA010000003">
    <property type="protein sequence ID" value="MDG0809497.1"/>
    <property type="molecule type" value="Genomic_DNA"/>
</dbReference>
<organism evidence="1 2">
    <name type="scientific">Cohnella rhizosphaerae</name>
    <dbReference type="NCBI Taxonomy" id="1457232"/>
    <lineage>
        <taxon>Bacteria</taxon>
        <taxon>Bacillati</taxon>
        <taxon>Bacillota</taxon>
        <taxon>Bacilli</taxon>
        <taxon>Bacillales</taxon>
        <taxon>Paenibacillaceae</taxon>
        <taxon>Cohnella</taxon>
    </lineage>
</organism>
<evidence type="ECO:0000313" key="2">
    <source>
        <dbReference type="Proteomes" id="UP001153404"/>
    </source>
</evidence>
<name>A0A9X4KWW0_9BACL</name>
<dbReference type="AlphaFoldDB" id="A0A9X4KWW0"/>
<dbReference type="SUPFAM" id="SSF49695">
    <property type="entry name" value="gamma-Crystallin-like"/>
    <property type="match status" value="1"/>
</dbReference>
<accession>A0A9X4KWW0</accession>
<dbReference type="Proteomes" id="UP001153404">
    <property type="component" value="Unassembled WGS sequence"/>
</dbReference>